<keyword evidence="3" id="KW-0460">Magnesium</keyword>
<accession>A0A7H8R7S0</accession>
<dbReference type="Gene3D" id="1.10.600.10">
    <property type="entry name" value="Farnesyl Diphosphate Synthase"/>
    <property type="match status" value="1"/>
</dbReference>
<protein>
    <recommendedName>
        <fullName evidence="8">Dimethylallyltranstransferase</fullName>
    </recommendedName>
</protein>
<keyword evidence="1 4" id="KW-0808">Transferase</keyword>
<evidence type="ECO:0000313" key="6">
    <source>
        <dbReference type="EMBL" id="QKX62276.1"/>
    </source>
</evidence>
<dbReference type="GO" id="GO:0008299">
    <property type="term" value="P:isoprenoid biosynthetic process"/>
    <property type="evidence" value="ECO:0007669"/>
    <property type="project" value="InterPro"/>
</dbReference>
<feature type="compositionally biased region" description="Polar residues" evidence="5">
    <location>
        <begin position="1"/>
        <end position="15"/>
    </location>
</feature>
<feature type="region of interest" description="Disordered" evidence="5">
    <location>
        <begin position="1"/>
        <end position="38"/>
    </location>
</feature>
<dbReference type="KEGG" id="trg:TRUGW13939_09435"/>
<dbReference type="Pfam" id="PF00348">
    <property type="entry name" value="polyprenyl_synt"/>
    <property type="match status" value="1"/>
</dbReference>
<dbReference type="GeneID" id="55996918"/>
<reference evidence="7" key="1">
    <citation type="submission" date="2020-06" db="EMBL/GenBank/DDBJ databases">
        <title>A chromosome-scale genome assembly of Talaromyces rugulosus W13939.</title>
        <authorList>
            <person name="Wang B."/>
            <person name="Guo L."/>
            <person name="Ye K."/>
            <person name="Wang L."/>
        </authorList>
    </citation>
    <scope>NUCLEOTIDE SEQUENCE [LARGE SCALE GENOMIC DNA]</scope>
    <source>
        <strain evidence="7">W13939</strain>
    </source>
</reference>
<dbReference type="InterPro" id="IPR033749">
    <property type="entry name" value="Polyprenyl_synt_CS"/>
</dbReference>
<sequence length="381" mass="42620">MTSEHLPSQPLQSPTAIPPRTSSTGVVSGGSAIKQPNLGSLSESEWMSSLKKKQLSTTSKHGRNRSSFDWTMAKDSLWSQEKDHILMGPYDYLTQQPGKDIRKQMITAFNALLNVPEASLAIITKVVTMLHTASLLVDDVEDSSVLRRGVPVAHSIFGTAQTINSANYVYFLALQELQKLNNPAAIDIYTEELLNLHRGQGLDLFWRDTLTCPTEDEYLEMVDNKTGGLFRLAVKLMQAESDTHRNYVPLVNVLGLIFQVCDDYLNLSDTTYSKNKGLCEDLTEGKFSFPIIHSIRANPSNVQLVNILKQRTKDDEVKLYAVKYMESTGSFSYTRKVVALLRDKAYSIIDEIDGDAEENKNGQLVRAIVEKIVELTLKDPQ</sequence>
<dbReference type="SUPFAM" id="SSF48576">
    <property type="entry name" value="Terpenoid synthases"/>
    <property type="match status" value="1"/>
</dbReference>
<evidence type="ECO:0000256" key="5">
    <source>
        <dbReference type="SAM" id="MobiDB-lite"/>
    </source>
</evidence>
<evidence type="ECO:0000256" key="3">
    <source>
        <dbReference type="ARBA" id="ARBA00022842"/>
    </source>
</evidence>
<dbReference type="GO" id="GO:0004659">
    <property type="term" value="F:prenyltransferase activity"/>
    <property type="evidence" value="ECO:0007669"/>
    <property type="project" value="InterPro"/>
</dbReference>
<keyword evidence="2" id="KW-0479">Metal-binding</keyword>
<feature type="compositionally biased region" description="Low complexity" evidence="5">
    <location>
        <begin position="21"/>
        <end position="31"/>
    </location>
</feature>
<dbReference type="PANTHER" id="PTHR12001:SF44">
    <property type="entry name" value="GERANYLGERANYL PYROPHOSPHATE SYNTHASE"/>
    <property type="match status" value="1"/>
</dbReference>
<evidence type="ECO:0000313" key="7">
    <source>
        <dbReference type="Proteomes" id="UP000509510"/>
    </source>
</evidence>
<dbReference type="RefSeq" id="XP_035348450.1">
    <property type="nucleotide sequence ID" value="XM_035492557.1"/>
</dbReference>
<dbReference type="CDD" id="cd00685">
    <property type="entry name" value="Trans_IPPS_HT"/>
    <property type="match status" value="1"/>
</dbReference>
<dbReference type="GO" id="GO:0046872">
    <property type="term" value="F:metal ion binding"/>
    <property type="evidence" value="ECO:0007669"/>
    <property type="project" value="UniProtKB-KW"/>
</dbReference>
<dbReference type="PROSITE" id="PS00444">
    <property type="entry name" value="POLYPRENYL_SYNTHASE_2"/>
    <property type="match status" value="1"/>
</dbReference>
<gene>
    <name evidence="6" type="ORF">TRUGW13939_09435</name>
</gene>
<name>A0A7H8R7S0_TALRU</name>
<dbReference type="PANTHER" id="PTHR12001">
    <property type="entry name" value="GERANYLGERANYL PYROPHOSPHATE SYNTHASE"/>
    <property type="match status" value="1"/>
</dbReference>
<dbReference type="InterPro" id="IPR008949">
    <property type="entry name" value="Isoprenoid_synthase_dom_sf"/>
</dbReference>
<proteinExistence type="inferred from homology"/>
<dbReference type="InterPro" id="IPR000092">
    <property type="entry name" value="Polyprenyl_synt"/>
</dbReference>
<dbReference type="AlphaFoldDB" id="A0A7H8R7S0"/>
<evidence type="ECO:0000256" key="2">
    <source>
        <dbReference type="ARBA" id="ARBA00022723"/>
    </source>
</evidence>
<evidence type="ECO:0008006" key="8">
    <source>
        <dbReference type="Google" id="ProtNLM"/>
    </source>
</evidence>
<dbReference type="GO" id="GO:0046165">
    <property type="term" value="P:alcohol biosynthetic process"/>
    <property type="evidence" value="ECO:0007669"/>
    <property type="project" value="UniProtKB-ARBA"/>
</dbReference>
<dbReference type="PROSITE" id="PS00723">
    <property type="entry name" value="POLYPRENYL_SYNTHASE_1"/>
    <property type="match status" value="1"/>
</dbReference>
<dbReference type="SFLD" id="SFLDS00005">
    <property type="entry name" value="Isoprenoid_Synthase_Type_I"/>
    <property type="match status" value="1"/>
</dbReference>
<evidence type="ECO:0000256" key="4">
    <source>
        <dbReference type="RuleBase" id="RU004466"/>
    </source>
</evidence>
<dbReference type="EMBL" id="CP055902">
    <property type="protein sequence ID" value="QKX62276.1"/>
    <property type="molecule type" value="Genomic_DNA"/>
</dbReference>
<keyword evidence="7" id="KW-1185">Reference proteome</keyword>
<organism evidence="6 7">
    <name type="scientific">Talaromyces rugulosus</name>
    <name type="common">Penicillium rugulosum</name>
    <dbReference type="NCBI Taxonomy" id="121627"/>
    <lineage>
        <taxon>Eukaryota</taxon>
        <taxon>Fungi</taxon>
        <taxon>Dikarya</taxon>
        <taxon>Ascomycota</taxon>
        <taxon>Pezizomycotina</taxon>
        <taxon>Eurotiomycetes</taxon>
        <taxon>Eurotiomycetidae</taxon>
        <taxon>Eurotiales</taxon>
        <taxon>Trichocomaceae</taxon>
        <taxon>Talaromyces</taxon>
        <taxon>Talaromyces sect. Islandici</taxon>
    </lineage>
</organism>
<comment type="similarity">
    <text evidence="4">Belongs to the FPP/GGPP synthase family.</text>
</comment>
<evidence type="ECO:0000256" key="1">
    <source>
        <dbReference type="ARBA" id="ARBA00022679"/>
    </source>
</evidence>
<dbReference type="OrthoDB" id="6921389at2759"/>
<dbReference type="Proteomes" id="UP000509510">
    <property type="component" value="Chromosome V"/>
</dbReference>
<dbReference type="GO" id="GO:0043386">
    <property type="term" value="P:mycotoxin biosynthetic process"/>
    <property type="evidence" value="ECO:0007669"/>
    <property type="project" value="UniProtKB-ARBA"/>
</dbReference>